<protein>
    <submittedName>
        <fullName evidence="1">Uncharacterized protein</fullName>
    </submittedName>
</protein>
<proteinExistence type="predicted"/>
<sequence length="276" mass="31425">MALDLGSQTVDDDLIPGLQKLLIRKDFERAPDIINHLPKDSTLLEAQQKVCEHLPHLCLILRKFGVGELFGLHQPHTHYDDVLEDFQMAGRTETRDECLYYWTRAVDDTLESSKVCGLKYIFHREYGLCPYDFHEGDLPDTSKVDPKFFLTVEKYLVEHDLTSTFGLLYLAPGMLERNMLEFVLPNGDLLLVEEARIPLGKLPRVTTAWARLSSAEGQFERKLECVVFPDLSHRKVDVKPKKSYLGFDDVLHAFHKLSISTGFDGSSSRALPVSMS</sequence>
<reference evidence="1 2" key="2">
    <citation type="journal article" date="2017" name="Sci. Rep.">
        <title>A mobile pathogenicity chromosome in Fusarium oxysporum for infection of multiple cucurbit species.</title>
        <authorList>
            <person name="van Dam P."/>
            <person name="Fokkens L."/>
            <person name="Ayukawa Y."/>
            <person name="van der Gragt M."/>
            <person name="Ter Horst A."/>
            <person name="Brankovics B."/>
            <person name="Houterman P.M."/>
            <person name="Arie T."/>
            <person name="Rep M."/>
        </authorList>
    </citation>
    <scope>NUCLEOTIDE SEQUENCE [LARGE SCALE GENOMIC DNA]</scope>
    <source>
        <strain evidence="1 2">Forc016</strain>
    </source>
</reference>
<reference evidence="1 2" key="1">
    <citation type="journal article" date="2016" name="Environ. Microbiol.">
        <title>Effector profiles distinguish formae speciales of Fusarium oxysporum.</title>
        <authorList>
            <person name="van Dam P."/>
            <person name="Fokkens L."/>
            <person name="Schmidt S.M."/>
            <person name="Linmans J.H."/>
            <person name="Kistler H.C."/>
            <person name="Ma L.J."/>
            <person name="Rep M."/>
        </authorList>
    </citation>
    <scope>NUCLEOTIDE SEQUENCE [LARGE SCALE GENOMIC DNA]</scope>
    <source>
        <strain evidence="1 2">Forc016</strain>
    </source>
</reference>
<dbReference type="EMBL" id="MABQ02000012">
    <property type="protein sequence ID" value="PCD22221.1"/>
    <property type="molecule type" value="Genomic_DNA"/>
</dbReference>
<accession>A0A2H3FSF1</accession>
<dbReference type="AlphaFoldDB" id="A0A2H3FSF1"/>
<evidence type="ECO:0000313" key="1">
    <source>
        <dbReference type="EMBL" id="PCD22221.1"/>
    </source>
</evidence>
<gene>
    <name evidence="1" type="ORF">AU210_016012</name>
</gene>
<organism evidence="1 2">
    <name type="scientific">Fusarium oxysporum f. sp. radicis-cucumerinum</name>
    <dbReference type="NCBI Taxonomy" id="327505"/>
    <lineage>
        <taxon>Eukaryota</taxon>
        <taxon>Fungi</taxon>
        <taxon>Dikarya</taxon>
        <taxon>Ascomycota</taxon>
        <taxon>Pezizomycotina</taxon>
        <taxon>Sordariomycetes</taxon>
        <taxon>Hypocreomycetidae</taxon>
        <taxon>Hypocreales</taxon>
        <taxon>Nectriaceae</taxon>
        <taxon>Fusarium</taxon>
        <taxon>Fusarium oxysporum species complex</taxon>
    </lineage>
</organism>
<name>A0A2H3FSF1_FUSOX</name>
<dbReference type="Proteomes" id="UP000219602">
    <property type="component" value="Chromosome RC"/>
</dbReference>
<comment type="caution">
    <text evidence="1">The sequence shown here is derived from an EMBL/GenBank/DDBJ whole genome shotgun (WGS) entry which is preliminary data.</text>
</comment>
<evidence type="ECO:0000313" key="2">
    <source>
        <dbReference type="Proteomes" id="UP000219602"/>
    </source>
</evidence>